<dbReference type="InterPro" id="IPR037481">
    <property type="entry name" value="LacX"/>
</dbReference>
<organism evidence="4 5">
    <name type="scientific">Adhaeribacter terrigena</name>
    <dbReference type="NCBI Taxonomy" id="2793070"/>
    <lineage>
        <taxon>Bacteria</taxon>
        <taxon>Pseudomonadati</taxon>
        <taxon>Bacteroidota</taxon>
        <taxon>Cytophagia</taxon>
        <taxon>Cytophagales</taxon>
        <taxon>Hymenobacteraceae</taxon>
        <taxon>Adhaeribacter</taxon>
    </lineage>
</organism>
<protein>
    <submittedName>
        <fullName evidence="4">Aldose 1-epimerase family protein</fullName>
    </submittedName>
</protein>
<evidence type="ECO:0000313" key="5">
    <source>
        <dbReference type="Proteomes" id="UP000644147"/>
    </source>
</evidence>
<evidence type="ECO:0000313" key="4">
    <source>
        <dbReference type="EMBL" id="MBK0401473.1"/>
    </source>
</evidence>
<comment type="subunit">
    <text evidence="2">Monomer.</text>
</comment>
<dbReference type="InterPro" id="IPR014718">
    <property type="entry name" value="GH-type_carb-bd"/>
</dbReference>
<gene>
    <name evidence="4" type="ORF">I5M27_00670</name>
</gene>
<evidence type="ECO:0000256" key="2">
    <source>
        <dbReference type="ARBA" id="ARBA00011245"/>
    </source>
</evidence>
<evidence type="ECO:0000256" key="3">
    <source>
        <dbReference type="ARBA" id="ARBA00022837"/>
    </source>
</evidence>
<dbReference type="Proteomes" id="UP000644147">
    <property type="component" value="Unassembled WGS sequence"/>
</dbReference>
<dbReference type="InterPro" id="IPR008183">
    <property type="entry name" value="Aldose_1/G6P_1-epimerase"/>
</dbReference>
<dbReference type="PANTHER" id="PTHR11122:SF13">
    <property type="entry name" value="GLUCOSE-6-PHOSPHATE 1-EPIMERASE"/>
    <property type="match status" value="1"/>
</dbReference>
<proteinExistence type="predicted"/>
<dbReference type="CDD" id="cd09024">
    <property type="entry name" value="Aldose_epim_lacX"/>
    <property type="match status" value="1"/>
</dbReference>
<comment type="cofactor">
    <cofactor evidence="1">
        <name>Ca(2+)</name>
        <dbReference type="ChEBI" id="CHEBI:29108"/>
    </cofactor>
</comment>
<evidence type="ECO:0000256" key="1">
    <source>
        <dbReference type="ARBA" id="ARBA00001913"/>
    </source>
</evidence>
<dbReference type="RefSeq" id="WP_200504105.1">
    <property type="nucleotide sequence ID" value="NZ_JAEHFX010000001.1"/>
</dbReference>
<dbReference type="Gene3D" id="2.70.98.10">
    <property type="match status" value="1"/>
</dbReference>
<sequence length="291" mass="33750">MIHTLRNSEFEVKVKAKGAEVCSFRRLSDNTEYIWQGDAKVWPRHAPVLFPIVGRLPEHKYFLNGKSYHLPQHGFARDMIFTHVETTDDTLTMELHWSDITLAHYPFHFRLLVSYALDNNTLQVDYRVMNLDDKEMPFSIGAHPGFNCPLKPENKFEDYYLEFDEDQDLDRHLLHDGLLIGETETVLKRDKKLALTRELFKQDAIVLKENKAQTMRLKSDADDRQVEIKFQGFPYLGIWSPPKPEANLVCLEPWHGVASNTGEPTEITDKEGIMRLPSGHKFECSYQISVS</sequence>
<dbReference type="EMBL" id="JAEHFX010000001">
    <property type="protein sequence ID" value="MBK0401473.1"/>
    <property type="molecule type" value="Genomic_DNA"/>
</dbReference>
<accession>A0ABS1BWH6</accession>
<dbReference type="SUPFAM" id="SSF74650">
    <property type="entry name" value="Galactose mutarotase-like"/>
    <property type="match status" value="1"/>
</dbReference>
<keyword evidence="3" id="KW-0106">Calcium</keyword>
<name>A0ABS1BWH6_9BACT</name>
<keyword evidence="5" id="KW-1185">Reference proteome</keyword>
<dbReference type="PANTHER" id="PTHR11122">
    <property type="entry name" value="APOSPORY-ASSOCIATED PROTEIN C-RELATED"/>
    <property type="match status" value="1"/>
</dbReference>
<dbReference type="InterPro" id="IPR011013">
    <property type="entry name" value="Gal_mutarotase_sf_dom"/>
</dbReference>
<dbReference type="Pfam" id="PF01263">
    <property type="entry name" value="Aldose_epim"/>
    <property type="match status" value="1"/>
</dbReference>
<reference evidence="4 5" key="1">
    <citation type="submission" date="2020-12" db="EMBL/GenBank/DDBJ databases">
        <title>Bacterial novel species Adhaeribacter sp. BT258 isolated from soil.</title>
        <authorList>
            <person name="Jung H.-Y."/>
        </authorList>
    </citation>
    <scope>NUCLEOTIDE SEQUENCE [LARGE SCALE GENOMIC DNA]</scope>
    <source>
        <strain evidence="4 5">BT258</strain>
    </source>
</reference>
<comment type="caution">
    <text evidence="4">The sequence shown here is derived from an EMBL/GenBank/DDBJ whole genome shotgun (WGS) entry which is preliminary data.</text>
</comment>